<accession>A0A7T3KU78</accession>
<feature type="compositionally biased region" description="Basic and acidic residues" evidence="1">
    <location>
        <begin position="20"/>
        <end position="39"/>
    </location>
</feature>
<keyword evidence="4" id="KW-1185">Reference proteome</keyword>
<evidence type="ECO:0000259" key="2">
    <source>
        <dbReference type="Pfam" id="PF26456"/>
    </source>
</evidence>
<dbReference type="InterPro" id="IPR058448">
    <property type="entry name" value="DUF8135"/>
</dbReference>
<evidence type="ECO:0000256" key="1">
    <source>
        <dbReference type="SAM" id="MobiDB-lite"/>
    </source>
</evidence>
<dbReference type="Proteomes" id="UP000595001">
    <property type="component" value="Chromosome"/>
</dbReference>
<dbReference type="KEGG" id="hlt:I7X12_14710"/>
<reference evidence="3 4" key="1">
    <citation type="submission" date="2020-12" db="EMBL/GenBank/DDBJ databases">
        <title>Halosimplex halophilum sp. nov. and Halosimplex salinum sp. nov., two new members of the genus Halosimplex.</title>
        <authorList>
            <person name="Cui H.L."/>
        </authorList>
    </citation>
    <scope>NUCLEOTIDE SEQUENCE [LARGE SCALE GENOMIC DNA]</scope>
    <source>
        <strain evidence="3 4">YGH94</strain>
    </source>
</reference>
<feature type="compositionally biased region" description="Basic and acidic residues" evidence="1">
    <location>
        <begin position="104"/>
        <end position="119"/>
    </location>
</feature>
<proteinExistence type="predicted"/>
<sequence length="238" mass="25114">MSDDSDTGGPDTDDSDEATGGDRGDPFESLDEYRDREGDPFDSFGADSAGRRDAVTEDDDAEPPDPDVATTAGSTDESATPGSADAVDPDPFEYMGDSGGERAGGADREERVGERRGDPLADVAVSDEDPFESSASAFERSGVEGIDADEVWDRLTAEPDGDGGADAEGTRDRSEDEEADVVTVSKHGYCEGCEHFSAPPDVACSHEGTDILAFVDVDSVRVSNCPVVEERRELEDDA</sequence>
<protein>
    <recommendedName>
        <fullName evidence="2">DUF8135 domain-containing protein</fullName>
    </recommendedName>
</protein>
<name>A0A7T3KU78_9EURY</name>
<dbReference type="Pfam" id="PF26456">
    <property type="entry name" value="DUF8135"/>
    <property type="match status" value="1"/>
</dbReference>
<dbReference type="OrthoDB" id="204982at2157"/>
<dbReference type="GeneID" id="60589769"/>
<feature type="compositionally biased region" description="Acidic residues" evidence="1">
    <location>
        <begin position="56"/>
        <end position="65"/>
    </location>
</feature>
<feature type="region of interest" description="Disordered" evidence="1">
    <location>
        <begin position="1"/>
        <end position="178"/>
    </location>
</feature>
<organism evidence="3 4">
    <name type="scientific">Halosimplex litoreum</name>
    <dbReference type="NCBI Taxonomy" id="1198301"/>
    <lineage>
        <taxon>Archaea</taxon>
        <taxon>Methanobacteriati</taxon>
        <taxon>Methanobacteriota</taxon>
        <taxon>Stenosarchaea group</taxon>
        <taxon>Halobacteria</taxon>
        <taxon>Halobacteriales</taxon>
        <taxon>Haloarculaceae</taxon>
        <taxon>Halosimplex</taxon>
    </lineage>
</organism>
<evidence type="ECO:0000313" key="3">
    <source>
        <dbReference type="EMBL" id="QPV61994.1"/>
    </source>
</evidence>
<evidence type="ECO:0000313" key="4">
    <source>
        <dbReference type="Proteomes" id="UP000595001"/>
    </source>
</evidence>
<dbReference type="RefSeq" id="WP_198060812.1">
    <property type="nucleotide sequence ID" value="NZ_CP065856.1"/>
</dbReference>
<gene>
    <name evidence="3" type="ORF">I7X12_14710</name>
</gene>
<feature type="compositionally biased region" description="Acidic residues" evidence="1">
    <location>
        <begin position="1"/>
        <end position="19"/>
    </location>
</feature>
<dbReference type="EMBL" id="CP065856">
    <property type="protein sequence ID" value="QPV61994.1"/>
    <property type="molecule type" value="Genomic_DNA"/>
</dbReference>
<dbReference type="AlphaFoldDB" id="A0A7T3KU78"/>
<feature type="domain" description="DUF8135" evidence="2">
    <location>
        <begin position="183"/>
        <end position="231"/>
    </location>
</feature>